<gene>
    <name evidence="1" type="ORF">FOZ62_023295</name>
</gene>
<protein>
    <submittedName>
        <fullName evidence="1">Uncharacterized protein</fullName>
    </submittedName>
</protein>
<dbReference type="EMBL" id="JABANM010024479">
    <property type="protein sequence ID" value="KAF4716168.1"/>
    <property type="molecule type" value="Genomic_DNA"/>
</dbReference>
<sequence>HDAVCDGTRVIRVSDEGIVTMNAPIVISQRGASVVIEGSNRKTILKCNTGPVLMITAPYCRVTLKDIHGCRLTATTDVTQVLDGSLETDSTSTSNVIEIATGRDETASTELNLVSCRIANSGKNLVRVLSGAAKVNVSRMGLLVEDTASFALEKSTLTECAQGVLVNGGAFNYHDCRVIKGMICHNCDTTRTNFTDGLQENVMTDIGSGSALHVEYPLPPVTSRGGALVTVLQLDNDGRALIDAFVDGSQVRGSCQLFTSPTTAAASSDSLFNAIRLMAQS</sequence>
<feature type="non-terminal residue" evidence="1">
    <location>
        <position position="281"/>
    </location>
</feature>
<reference evidence="1 2" key="1">
    <citation type="submission" date="2020-04" db="EMBL/GenBank/DDBJ databases">
        <title>Perkinsus olseni comparative genomics.</title>
        <authorList>
            <person name="Bogema D.R."/>
        </authorList>
    </citation>
    <scope>NUCLEOTIDE SEQUENCE [LARGE SCALE GENOMIC DNA]</scope>
    <source>
        <strain evidence="1">ATCC PRA-205</strain>
    </source>
</reference>
<dbReference type="AlphaFoldDB" id="A0A7J6R691"/>
<name>A0A7J6R691_PEROL</name>
<evidence type="ECO:0000313" key="2">
    <source>
        <dbReference type="Proteomes" id="UP000574390"/>
    </source>
</evidence>
<comment type="caution">
    <text evidence="1">The sequence shown here is derived from an EMBL/GenBank/DDBJ whole genome shotgun (WGS) entry which is preliminary data.</text>
</comment>
<dbReference type="Proteomes" id="UP000574390">
    <property type="component" value="Unassembled WGS sequence"/>
</dbReference>
<accession>A0A7J6R691</accession>
<organism evidence="1 2">
    <name type="scientific">Perkinsus olseni</name>
    <name type="common">Perkinsus atlanticus</name>
    <dbReference type="NCBI Taxonomy" id="32597"/>
    <lineage>
        <taxon>Eukaryota</taxon>
        <taxon>Sar</taxon>
        <taxon>Alveolata</taxon>
        <taxon>Perkinsozoa</taxon>
        <taxon>Perkinsea</taxon>
        <taxon>Perkinsida</taxon>
        <taxon>Perkinsidae</taxon>
        <taxon>Perkinsus</taxon>
    </lineage>
</organism>
<evidence type="ECO:0000313" key="1">
    <source>
        <dbReference type="EMBL" id="KAF4716168.1"/>
    </source>
</evidence>
<proteinExistence type="predicted"/>